<evidence type="ECO:0000256" key="3">
    <source>
        <dbReference type="ARBA" id="ARBA00022691"/>
    </source>
</evidence>
<dbReference type="AlphaFoldDB" id="A0A212LA69"/>
<proteinExistence type="predicted"/>
<evidence type="ECO:0000259" key="4">
    <source>
        <dbReference type="Pfam" id="PF13649"/>
    </source>
</evidence>
<sequence>MGTVDEKQQKQREFWNARSRTFPRFEEGDHTYEAKMLRHAMENGVDFTKKRILDVGCGSGMYTLRLARMAEHVTAVDVSDEMLRLLREDAAAMNITNITTVCSGWDDFSAHERFDVVFASMTPAIESDASREKLMQYAADKVVFMGFSDRMLSNVMQGLHEHYNIAPKIFNNAQDMRAWLDHNGVPYTAIPVKGQWVVAKSREDLVDVCLTTLREYGAEPDPRFVEAHVEAFKDEQGQYVERTDYVIEMIIWQKR</sequence>
<accession>A0A212LA69</accession>
<reference evidence="5" key="1">
    <citation type="submission" date="2016-08" db="EMBL/GenBank/DDBJ databases">
        <authorList>
            <person name="Seilhamer J.J."/>
        </authorList>
    </citation>
    <scope>NUCLEOTIDE SEQUENCE</scope>
    <source>
        <strain evidence="5">86-1</strain>
    </source>
</reference>
<evidence type="ECO:0000256" key="1">
    <source>
        <dbReference type="ARBA" id="ARBA00022603"/>
    </source>
</evidence>
<dbReference type="Pfam" id="PF13649">
    <property type="entry name" value="Methyltransf_25"/>
    <property type="match status" value="1"/>
</dbReference>
<dbReference type="GO" id="GO:0008168">
    <property type="term" value="F:methyltransferase activity"/>
    <property type="evidence" value="ECO:0007669"/>
    <property type="project" value="UniProtKB-KW"/>
</dbReference>
<keyword evidence="1 5" id="KW-0489">Methyltransferase</keyword>
<dbReference type="InterPro" id="IPR029063">
    <property type="entry name" value="SAM-dependent_MTases_sf"/>
</dbReference>
<name>A0A212LA69_9BACT</name>
<dbReference type="InterPro" id="IPR041698">
    <property type="entry name" value="Methyltransf_25"/>
</dbReference>
<dbReference type="GO" id="GO:0032259">
    <property type="term" value="P:methylation"/>
    <property type="evidence" value="ECO:0007669"/>
    <property type="project" value="UniProtKB-KW"/>
</dbReference>
<evidence type="ECO:0000256" key="2">
    <source>
        <dbReference type="ARBA" id="ARBA00022679"/>
    </source>
</evidence>
<organism evidence="5">
    <name type="scientific">uncultured Desulfovibrio sp</name>
    <dbReference type="NCBI Taxonomy" id="167968"/>
    <lineage>
        <taxon>Bacteria</taxon>
        <taxon>Pseudomonadati</taxon>
        <taxon>Thermodesulfobacteriota</taxon>
        <taxon>Desulfovibrionia</taxon>
        <taxon>Desulfovibrionales</taxon>
        <taxon>Desulfovibrionaceae</taxon>
        <taxon>Desulfovibrio</taxon>
        <taxon>environmental samples</taxon>
    </lineage>
</organism>
<keyword evidence="3" id="KW-0949">S-adenosyl-L-methionine</keyword>
<feature type="domain" description="Methyltransferase" evidence="4">
    <location>
        <begin position="52"/>
        <end position="137"/>
    </location>
</feature>
<evidence type="ECO:0000313" key="5">
    <source>
        <dbReference type="EMBL" id="SCM74436.1"/>
    </source>
</evidence>
<dbReference type="CDD" id="cd02440">
    <property type="entry name" value="AdoMet_MTases"/>
    <property type="match status" value="1"/>
</dbReference>
<keyword evidence="2 5" id="KW-0808">Transferase</keyword>
<gene>
    <name evidence="5" type="ORF">KL86DES1_21939</name>
</gene>
<dbReference type="PANTHER" id="PTHR43464:SF19">
    <property type="entry name" value="UBIQUINONE BIOSYNTHESIS O-METHYLTRANSFERASE, MITOCHONDRIAL"/>
    <property type="match status" value="1"/>
</dbReference>
<dbReference type="Gene3D" id="3.40.50.150">
    <property type="entry name" value="Vaccinia Virus protein VP39"/>
    <property type="match status" value="1"/>
</dbReference>
<dbReference type="PANTHER" id="PTHR43464">
    <property type="entry name" value="METHYLTRANSFERASE"/>
    <property type="match status" value="1"/>
</dbReference>
<dbReference type="SUPFAM" id="SSF53335">
    <property type="entry name" value="S-adenosyl-L-methionine-dependent methyltransferases"/>
    <property type="match status" value="1"/>
</dbReference>
<dbReference type="EMBL" id="FMJC01000002">
    <property type="protein sequence ID" value="SCM74436.1"/>
    <property type="molecule type" value="Genomic_DNA"/>
</dbReference>
<protein>
    <submittedName>
        <fullName evidence="5">Methyltransferase type 11</fullName>
    </submittedName>
</protein>
<dbReference type="RefSeq" id="WP_179981159.1">
    <property type="nucleotide sequence ID" value="NZ_LT608333.1"/>
</dbReference>